<sequence>MQDISLQGQVAIVTGAGGGLGRSYALALADAGAAVLVNDTGGALDGQGGERGAAQSVVDEIVSRGGRAVANTDSVASPDGGESIVSQAIAELGGVDIVVNNAGILRDRSMGKIDWDDFQSVHDVHLRGSAHVSQPAFRHMREQRHGRFIFIGSSAGTFGNFGQAAYGSAKGGIMSLSGIVAIEGERHGILSNVVCPIARTRMTDSMLDDALDLDPDHVSPLIVYLASRGNAETHQVFSAGGGRFSRVFVGLTDGWFTDSARTTANDIAEHMGDILSTEQFSVPANAADEITALAKRLENHTATGGR</sequence>
<dbReference type="SUPFAM" id="SSF51735">
    <property type="entry name" value="NAD(P)-binding Rossmann-fold domains"/>
    <property type="match status" value="1"/>
</dbReference>
<comment type="similarity">
    <text evidence="1 3">Belongs to the short-chain dehydrogenases/reductases (SDR) family.</text>
</comment>
<dbReference type="Pfam" id="PF00106">
    <property type="entry name" value="adh_short"/>
    <property type="match status" value="1"/>
</dbReference>
<dbReference type="Proteomes" id="UP000517712">
    <property type="component" value="Unassembled WGS sequence"/>
</dbReference>
<dbReference type="InterPro" id="IPR057326">
    <property type="entry name" value="KR_dom"/>
</dbReference>
<proteinExistence type="inferred from homology"/>
<dbReference type="Gene3D" id="3.40.50.720">
    <property type="entry name" value="NAD(P)-binding Rossmann-like Domain"/>
    <property type="match status" value="1"/>
</dbReference>
<dbReference type="InterPro" id="IPR002347">
    <property type="entry name" value="SDR_fam"/>
</dbReference>
<comment type="caution">
    <text evidence="5">The sequence shown here is derived from an EMBL/GenBank/DDBJ whole genome shotgun (WGS) entry which is preliminary data.</text>
</comment>
<dbReference type="PRINTS" id="PR00081">
    <property type="entry name" value="GDHRDH"/>
</dbReference>
<dbReference type="InterPro" id="IPR036291">
    <property type="entry name" value="NAD(P)-bd_dom_sf"/>
</dbReference>
<dbReference type="GO" id="GO:0016491">
    <property type="term" value="F:oxidoreductase activity"/>
    <property type="evidence" value="ECO:0007669"/>
    <property type="project" value="UniProtKB-KW"/>
</dbReference>
<accession>A0A7W9CB69</accession>
<reference evidence="5 6" key="1">
    <citation type="submission" date="2020-08" db="EMBL/GenBank/DDBJ databases">
        <title>Sequencing the genomes of 1000 actinobacteria strains.</title>
        <authorList>
            <person name="Klenk H.-P."/>
        </authorList>
    </citation>
    <scope>NUCLEOTIDE SEQUENCE [LARGE SCALE GENOMIC DNA]</scope>
    <source>
        <strain evidence="5 6">DSM 24823</strain>
    </source>
</reference>
<dbReference type="EMBL" id="JACHMU010000001">
    <property type="protein sequence ID" value="MBB5742370.1"/>
    <property type="molecule type" value="Genomic_DNA"/>
</dbReference>
<feature type="domain" description="Ketoreductase" evidence="4">
    <location>
        <begin position="9"/>
        <end position="185"/>
    </location>
</feature>
<name>A0A7W9CB69_9MICO</name>
<dbReference type="AlphaFoldDB" id="A0A7W9CB69"/>
<dbReference type="RefSeq" id="WP_206705681.1">
    <property type="nucleotide sequence ID" value="NZ_BAAAPG010000001.1"/>
</dbReference>
<evidence type="ECO:0000259" key="4">
    <source>
        <dbReference type="SMART" id="SM00822"/>
    </source>
</evidence>
<keyword evidence="6" id="KW-1185">Reference proteome</keyword>
<gene>
    <name evidence="5" type="ORF">HD600_000867</name>
</gene>
<dbReference type="PROSITE" id="PS00061">
    <property type="entry name" value="ADH_SHORT"/>
    <property type="match status" value="1"/>
</dbReference>
<dbReference type="PANTHER" id="PTHR45024:SF2">
    <property type="entry name" value="SCP2 DOMAIN-CONTAINING PROTEIN"/>
    <property type="match status" value="1"/>
</dbReference>
<dbReference type="PANTHER" id="PTHR45024">
    <property type="entry name" value="DEHYDROGENASES, SHORT CHAIN"/>
    <property type="match status" value="1"/>
</dbReference>
<dbReference type="SMART" id="SM00822">
    <property type="entry name" value="PKS_KR"/>
    <property type="match status" value="1"/>
</dbReference>
<keyword evidence="2" id="KW-0560">Oxidoreductase</keyword>
<dbReference type="InterPro" id="IPR020904">
    <property type="entry name" value="Sc_DH/Rdtase_CS"/>
</dbReference>
<evidence type="ECO:0000256" key="3">
    <source>
        <dbReference type="RuleBase" id="RU000363"/>
    </source>
</evidence>
<evidence type="ECO:0000313" key="5">
    <source>
        <dbReference type="EMBL" id="MBB5742370.1"/>
    </source>
</evidence>
<evidence type="ECO:0000313" key="6">
    <source>
        <dbReference type="Proteomes" id="UP000517712"/>
    </source>
</evidence>
<dbReference type="InterPro" id="IPR051687">
    <property type="entry name" value="Peroxisomal_Beta-Oxidation"/>
</dbReference>
<evidence type="ECO:0000256" key="2">
    <source>
        <dbReference type="ARBA" id="ARBA00023002"/>
    </source>
</evidence>
<dbReference type="PRINTS" id="PR00080">
    <property type="entry name" value="SDRFAMILY"/>
</dbReference>
<organism evidence="5 6">
    <name type="scientific">Microbacterium ginsengiterrae</name>
    <dbReference type="NCBI Taxonomy" id="546115"/>
    <lineage>
        <taxon>Bacteria</taxon>
        <taxon>Bacillati</taxon>
        <taxon>Actinomycetota</taxon>
        <taxon>Actinomycetes</taxon>
        <taxon>Micrococcales</taxon>
        <taxon>Microbacteriaceae</taxon>
        <taxon>Microbacterium</taxon>
    </lineage>
</organism>
<evidence type="ECO:0000256" key="1">
    <source>
        <dbReference type="ARBA" id="ARBA00006484"/>
    </source>
</evidence>
<protein>
    <submittedName>
        <fullName evidence="5">NAD(P)-dependent dehydrogenase (Short-subunit alcohol dehydrogenase family)</fullName>
    </submittedName>
</protein>